<organism evidence="2 3">
    <name type="scientific">Scylla paramamosain</name>
    <name type="common">Mud crab</name>
    <dbReference type="NCBI Taxonomy" id="85552"/>
    <lineage>
        <taxon>Eukaryota</taxon>
        <taxon>Metazoa</taxon>
        <taxon>Ecdysozoa</taxon>
        <taxon>Arthropoda</taxon>
        <taxon>Crustacea</taxon>
        <taxon>Multicrustacea</taxon>
        <taxon>Malacostraca</taxon>
        <taxon>Eumalacostraca</taxon>
        <taxon>Eucarida</taxon>
        <taxon>Decapoda</taxon>
        <taxon>Pleocyemata</taxon>
        <taxon>Brachyura</taxon>
        <taxon>Eubrachyura</taxon>
        <taxon>Portunoidea</taxon>
        <taxon>Portunidae</taxon>
        <taxon>Portuninae</taxon>
        <taxon>Scylla</taxon>
    </lineage>
</organism>
<dbReference type="EMBL" id="JARAKH010000042">
    <property type="protein sequence ID" value="KAK8380546.1"/>
    <property type="molecule type" value="Genomic_DNA"/>
</dbReference>
<name>A0AAW0SZG4_SCYPA</name>
<evidence type="ECO:0000313" key="2">
    <source>
        <dbReference type="EMBL" id="KAK8380546.1"/>
    </source>
</evidence>
<feature type="region of interest" description="Disordered" evidence="1">
    <location>
        <begin position="1"/>
        <end position="52"/>
    </location>
</feature>
<keyword evidence="3" id="KW-1185">Reference proteome</keyword>
<feature type="compositionally biased region" description="Basic residues" evidence="1">
    <location>
        <begin position="116"/>
        <end position="128"/>
    </location>
</feature>
<dbReference type="AlphaFoldDB" id="A0AAW0SZG4"/>
<proteinExistence type="predicted"/>
<evidence type="ECO:0000256" key="1">
    <source>
        <dbReference type="SAM" id="MobiDB-lite"/>
    </source>
</evidence>
<accession>A0AAW0SZG4</accession>
<feature type="region of interest" description="Disordered" evidence="1">
    <location>
        <begin position="111"/>
        <end position="130"/>
    </location>
</feature>
<comment type="caution">
    <text evidence="2">The sequence shown here is derived from an EMBL/GenBank/DDBJ whole genome shotgun (WGS) entry which is preliminary data.</text>
</comment>
<dbReference type="Proteomes" id="UP001487740">
    <property type="component" value="Unassembled WGS sequence"/>
</dbReference>
<protein>
    <submittedName>
        <fullName evidence="2">Uncharacterized protein</fullName>
    </submittedName>
</protein>
<sequence length="186" mass="20780">MGGDSQAEEKRTSALHSAPPGSIRARHSCTTDTPQFRQVSSPVSPTKEEQSQAVHCTKPRGDELTLLHLSMEAAATLLHTAAFRNTDHRVLHHSGAKRCVFIHNQKTEANFPKNAHSSHRKAPRHQRHHNPELLRDINPKLRHSWSWLTPSTGPGRQGMVRGVKATEATFAWILEVNITLCDGQFE</sequence>
<evidence type="ECO:0000313" key="3">
    <source>
        <dbReference type="Proteomes" id="UP001487740"/>
    </source>
</evidence>
<reference evidence="2 3" key="1">
    <citation type="submission" date="2023-03" db="EMBL/GenBank/DDBJ databases">
        <title>High-quality genome of Scylla paramamosain provides insights in environmental adaptation.</title>
        <authorList>
            <person name="Zhang L."/>
        </authorList>
    </citation>
    <scope>NUCLEOTIDE SEQUENCE [LARGE SCALE GENOMIC DNA]</scope>
    <source>
        <strain evidence="2">LZ_2023a</strain>
        <tissue evidence="2">Muscle</tissue>
    </source>
</reference>
<gene>
    <name evidence="2" type="ORF">O3P69_016856</name>
</gene>
<feature type="compositionally biased region" description="Polar residues" evidence="1">
    <location>
        <begin position="28"/>
        <end position="44"/>
    </location>
</feature>